<dbReference type="Gene3D" id="2.130.10.30">
    <property type="entry name" value="Regulator of chromosome condensation 1/beta-lactamase-inhibitor protein II"/>
    <property type="match status" value="2"/>
</dbReference>
<dbReference type="InterPro" id="IPR000408">
    <property type="entry name" value="Reg_chr_condens"/>
</dbReference>
<evidence type="ECO:0000256" key="3">
    <source>
        <dbReference type="PROSITE-ProRule" id="PRU00235"/>
    </source>
</evidence>
<feature type="domain" description="RCC1-like" evidence="4">
    <location>
        <begin position="38"/>
        <end position="454"/>
    </location>
</feature>
<feature type="repeat" description="RCC1" evidence="3">
    <location>
        <begin position="156"/>
        <end position="208"/>
    </location>
</feature>
<feature type="repeat" description="RCC1" evidence="3">
    <location>
        <begin position="209"/>
        <end position="302"/>
    </location>
</feature>
<feature type="repeat" description="RCC1" evidence="3">
    <location>
        <begin position="36"/>
        <end position="89"/>
    </location>
</feature>
<sequence>MFLGRFHASLSRKLCTIKNTFPKVLRRSDLPTRSYSTLLAFGDASWGMTGQDPLLGSKSVYDPEKVDGLPSDLSKIITGPMHNLAVTENGRLWGWGRNSEGQIRGMVREDWEEPGITTRGNFQAPIEISGPWVDLGRRVVEAAASGVVSYAIDCKGDLWSWGYSKRGQLGLGVGITQATQPQLVPALSGLNVVSISAGWGHTLCRTESGLVYAWGYSTKGRLGFEMPGSAPPTEERLCASRASDAADAVSRADVFINEALEEEEAQLAAAIVWDPTCIQSLANVKVAHVACGMDHSLVVSEDGSLFAFGEDRDGQLGPQLHRNASNRDWAMRTLFLEEPVLTATAGMSHTVVVTKEHKIYTLGSNFGGQLGRQDRGAIGEVVANASVKPWSSIAAGRAHTMALAANGTLWAWGSGYNGRLGTGGSDEEPSPVEVDMLQGENILQVACGHDYTLVLCE</sequence>
<organism evidence="5 6">
    <name type="scientific">Cymbomonas tetramitiformis</name>
    <dbReference type="NCBI Taxonomy" id="36881"/>
    <lineage>
        <taxon>Eukaryota</taxon>
        <taxon>Viridiplantae</taxon>
        <taxon>Chlorophyta</taxon>
        <taxon>Pyramimonadophyceae</taxon>
        <taxon>Pyramimonadales</taxon>
        <taxon>Pyramimonadaceae</taxon>
        <taxon>Cymbomonas</taxon>
    </lineage>
</organism>
<dbReference type="GO" id="GO:0005085">
    <property type="term" value="F:guanyl-nucleotide exchange factor activity"/>
    <property type="evidence" value="ECO:0007669"/>
    <property type="project" value="TreeGrafter"/>
</dbReference>
<dbReference type="InterPro" id="IPR058923">
    <property type="entry name" value="RCC1-like_dom"/>
</dbReference>
<dbReference type="PROSITE" id="PS50012">
    <property type="entry name" value="RCC1_3"/>
    <property type="match status" value="6"/>
</dbReference>
<keyword evidence="1" id="KW-0344">Guanine-nucleotide releasing factor</keyword>
<proteinExistence type="predicted"/>
<feature type="repeat" description="RCC1" evidence="3">
    <location>
        <begin position="357"/>
        <end position="406"/>
    </location>
</feature>
<dbReference type="InterPro" id="IPR051553">
    <property type="entry name" value="Ran_GTPase-activating"/>
</dbReference>
<dbReference type="PANTHER" id="PTHR45982:SF1">
    <property type="entry name" value="REGULATOR OF CHROMOSOME CONDENSATION"/>
    <property type="match status" value="1"/>
</dbReference>
<evidence type="ECO:0000313" key="5">
    <source>
        <dbReference type="EMBL" id="KAK3279331.1"/>
    </source>
</evidence>
<dbReference type="GO" id="GO:0005737">
    <property type="term" value="C:cytoplasm"/>
    <property type="evidence" value="ECO:0007669"/>
    <property type="project" value="TreeGrafter"/>
</dbReference>
<evidence type="ECO:0000256" key="2">
    <source>
        <dbReference type="ARBA" id="ARBA00022737"/>
    </source>
</evidence>
<dbReference type="PRINTS" id="PR00633">
    <property type="entry name" value="RCCNDNSATION"/>
</dbReference>
<keyword evidence="6" id="KW-1185">Reference proteome</keyword>
<evidence type="ECO:0000313" key="6">
    <source>
        <dbReference type="Proteomes" id="UP001190700"/>
    </source>
</evidence>
<keyword evidence="2" id="KW-0677">Repeat</keyword>
<name>A0AAE0LBH8_9CHLO</name>
<dbReference type="EMBL" id="LGRX02005011">
    <property type="protein sequence ID" value="KAK3279331.1"/>
    <property type="molecule type" value="Genomic_DNA"/>
</dbReference>
<evidence type="ECO:0000259" key="4">
    <source>
        <dbReference type="Pfam" id="PF25390"/>
    </source>
</evidence>
<dbReference type="Pfam" id="PF25390">
    <property type="entry name" value="WD40_RLD"/>
    <property type="match status" value="1"/>
</dbReference>
<dbReference type="AlphaFoldDB" id="A0AAE0LBH8"/>
<dbReference type="SUPFAM" id="SSF50985">
    <property type="entry name" value="RCC1/BLIP-II"/>
    <property type="match status" value="2"/>
</dbReference>
<accession>A0AAE0LBH8</accession>
<feature type="repeat" description="RCC1" evidence="3">
    <location>
        <begin position="407"/>
        <end position="457"/>
    </location>
</feature>
<comment type="caution">
    <text evidence="5">The sequence shown here is derived from an EMBL/GenBank/DDBJ whole genome shotgun (WGS) entry which is preliminary data.</text>
</comment>
<feature type="repeat" description="RCC1" evidence="3">
    <location>
        <begin position="303"/>
        <end position="356"/>
    </location>
</feature>
<dbReference type="PROSITE" id="PS00626">
    <property type="entry name" value="RCC1_2"/>
    <property type="match status" value="2"/>
</dbReference>
<protein>
    <recommendedName>
        <fullName evidence="4">RCC1-like domain-containing protein</fullName>
    </recommendedName>
</protein>
<dbReference type="PANTHER" id="PTHR45982">
    <property type="entry name" value="REGULATOR OF CHROMOSOME CONDENSATION"/>
    <property type="match status" value="1"/>
</dbReference>
<gene>
    <name evidence="5" type="ORF">CYMTET_12778</name>
</gene>
<evidence type="ECO:0000256" key="1">
    <source>
        <dbReference type="ARBA" id="ARBA00022658"/>
    </source>
</evidence>
<dbReference type="Proteomes" id="UP001190700">
    <property type="component" value="Unassembled WGS sequence"/>
</dbReference>
<dbReference type="InterPro" id="IPR009091">
    <property type="entry name" value="RCC1/BLIP-II"/>
</dbReference>
<reference evidence="5 6" key="1">
    <citation type="journal article" date="2015" name="Genome Biol. Evol.">
        <title>Comparative Genomics of a Bacterivorous Green Alga Reveals Evolutionary Causalities and Consequences of Phago-Mixotrophic Mode of Nutrition.</title>
        <authorList>
            <person name="Burns J.A."/>
            <person name="Paasch A."/>
            <person name="Narechania A."/>
            <person name="Kim E."/>
        </authorList>
    </citation>
    <scope>NUCLEOTIDE SEQUENCE [LARGE SCALE GENOMIC DNA]</scope>
    <source>
        <strain evidence="5 6">PLY_AMNH</strain>
    </source>
</reference>